<evidence type="ECO:0000259" key="3">
    <source>
        <dbReference type="SMART" id="SM00382"/>
    </source>
</evidence>
<evidence type="ECO:0000256" key="1">
    <source>
        <dbReference type="ARBA" id="ARBA00022614"/>
    </source>
</evidence>
<gene>
    <name evidence="5" type="primary">LOC118344707</name>
</gene>
<keyword evidence="1" id="KW-0433">Leucine-rich repeat</keyword>
<dbReference type="KEGG" id="jre:118344707"/>
<dbReference type="InterPro" id="IPR002182">
    <property type="entry name" value="NB-ARC"/>
</dbReference>
<dbReference type="PANTHER" id="PTHR11017:SF570">
    <property type="entry name" value="DISEASE RESISTANCE PROTEIN (TIR-NBS CLASS)-RELATED"/>
    <property type="match status" value="1"/>
</dbReference>
<dbReference type="InParanoid" id="A0A6P9E102"/>
<keyword evidence="2" id="KW-0677">Repeat</keyword>
<organism evidence="4 5">
    <name type="scientific">Juglans regia</name>
    <name type="common">English walnut</name>
    <dbReference type="NCBI Taxonomy" id="51240"/>
    <lineage>
        <taxon>Eukaryota</taxon>
        <taxon>Viridiplantae</taxon>
        <taxon>Streptophyta</taxon>
        <taxon>Embryophyta</taxon>
        <taxon>Tracheophyta</taxon>
        <taxon>Spermatophyta</taxon>
        <taxon>Magnoliopsida</taxon>
        <taxon>eudicotyledons</taxon>
        <taxon>Gunneridae</taxon>
        <taxon>Pentapetalae</taxon>
        <taxon>rosids</taxon>
        <taxon>fabids</taxon>
        <taxon>Fagales</taxon>
        <taxon>Juglandaceae</taxon>
        <taxon>Juglans</taxon>
    </lineage>
</organism>
<sequence>MESRVQHIHKKLLSEGVNATRILGIFGTGGVGKTSLAKAIYNSLIDQFEDSCFLADVRETSKREHGLIRLQETFLHKILKERSLKVENIDDGINLVKENVFGKRVLLLLDDVDQLFQIENLLGECDWFGLGSIIIITTRDEHLLTSYNVHLRYKVKELGHDEALRLFCWNAFKNEKPYHDFVELVEDVLHYAGGLPLALMVLGSYLCGRDIRYWRSAIEKYKKIPHNDIQERLRISYDGLDESEKNIFLDIACFFTGEQEEYVTKILDASGFFPGIGFQVLMDKSLITMESGRLVMHDLLKDMGREIVRQESKEPGKRTRLWFHEDVRYVLEEAKGTNEIQGILVELPEQDLINLNPKAFLKMTRLRIFINRNARFSRRLNYLSNELRVLDWHAYPSPSFPQNFHGKKLIVLKMSESLLKELGDGVKSFQNLKAMRFSEYISVINVVILAEWIRGFVRLRDLTLNYCKQLKEISEVPPNIEEVDARKSRGPSMLYPYIFGKLKTPKGYVSEVNVDLLYSDEIKE</sequence>
<dbReference type="SUPFAM" id="SSF52058">
    <property type="entry name" value="L domain-like"/>
    <property type="match status" value="1"/>
</dbReference>
<dbReference type="InterPro" id="IPR027417">
    <property type="entry name" value="P-loop_NTPase"/>
</dbReference>
<dbReference type="Proteomes" id="UP000235220">
    <property type="component" value="Chromosome 15"/>
</dbReference>
<evidence type="ECO:0000256" key="2">
    <source>
        <dbReference type="ARBA" id="ARBA00022737"/>
    </source>
</evidence>
<dbReference type="SUPFAM" id="SSF46785">
    <property type="entry name" value="Winged helix' DNA-binding domain"/>
    <property type="match status" value="1"/>
</dbReference>
<proteinExistence type="predicted"/>
<keyword evidence="4" id="KW-1185">Reference proteome</keyword>
<dbReference type="SUPFAM" id="SSF52540">
    <property type="entry name" value="P-loop containing nucleoside triphosphate hydrolases"/>
    <property type="match status" value="1"/>
</dbReference>
<feature type="domain" description="AAA+ ATPase" evidence="3">
    <location>
        <begin position="19"/>
        <end position="155"/>
    </location>
</feature>
<dbReference type="RefSeq" id="XP_035541720.1">
    <property type="nucleotide sequence ID" value="XM_035685827.1"/>
</dbReference>
<name>A0A6P9E102_JUGRE</name>
<dbReference type="Gene3D" id="1.10.8.430">
    <property type="entry name" value="Helical domain of apoptotic protease-activating factors"/>
    <property type="match status" value="1"/>
</dbReference>
<dbReference type="PRINTS" id="PR00364">
    <property type="entry name" value="DISEASERSIST"/>
</dbReference>
<dbReference type="InterPro" id="IPR032675">
    <property type="entry name" value="LRR_dom_sf"/>
</dbReference>
<dbReference type="Gene3D" id="3.40.50.300">
    <property type="entry name" value="P-loop containing nucleotide triphosphate hydrolases"/>
    <property type="match status" value="1"/>
</dbReference>
<dbReference type="AlphaFoldDB" id="A0A6P9E102"/>
<dbReference type="GO" id="GO:0043531">
    <property type="term" value="F:ADP binding"/>
    <property type="evidence" value="ECO:0007669"/>
    <property type="project" value="InterPro"/>
</dbReference>
<dbReference type="InterPro" id="IPR036390">
    <property type="entry name" value="WH_DNA-bd_sf"/>
</dbReference>
<reference evidence="5" key="1">
    <citation type="submission" date="2025-08" db="UniProtKB">
        <authorList>
            <consortium name="RefSeq"/>
        </authorList>
    </citation>
    <scope>IDENTIFICATION</scope>
    <source>
        <tissue evidence="5">Leaves</tissue>
    </source>
</reference>
<protein>
    <submittedName>
        <fullName evidence="5">Disease resistance protein RRS1-like</fullName>
    </submittedName>
</protein>
<accession>A0A6P9E102</accession>
<dbReference type="Pfam" id="PF23282">
    <property type="entry name" value="WHD_ROQ1"/>
    <property type="match status" value="1"/>
</dbReference>
<dbReference type="SMART" id="SM00382">
    <property type="entry name" value="AAA"/>
    <property type="match status" value="1"/>
</dbReference>
<evidence type="ECO:0000313" key="5">
    <source>
        <dbReference type="RefSeq" id="XP_035541720.1"/>
    </source>
</evidence>
<dbReference type="Pfam" id="PF00931">
    <property type="entry name" value="NB-ARC"/>
    <property type="match status" value="1"/>
</dbReference>
<dbReference type="OrthoDB" id="1357022at2759"/>
<evidence type="ECO:0000313" key="4">
    <source>
        <dbReference type="Proteomes" id="UP000235220"/>
    </source>
</evidence>
<dbReference type="InterPro" id="IPR044974">
    <property type="entry name" value="Disease_R_plants"/>
</dbReference>
<dbReference type="GeneID" id="118344707"/>
<dbReference type="InterPro" id="IPR042197">
    <property type="entry name" value="Apaf_helical"/>
</dbReference>
<dbReference type="GO" id="GO:0006952">
    <property type="term" value="P:defense response"/>
    <property type="evidence" value="ECO:0007669"/>
    <property type="project" value="InterPro"/>
</dbReference>
<dbReference type="PANTHER" id="PTHR11017">
    <property type="entry name" value="LEUCINE-RICH REPEAT-CONTAINING PROTEIN"/>
    <property type="match status" value="1"/>
</dbReference>
<dbReference type="Gene3D" id="3.80.10.10">
    <property type="entry name" value="Ribonuclease Inhibitor"/>
    <property type="match status" value="1"/>
</dbReference>
<dbReference type="InterPro" id="IPR003593">
    <property type="entry name" value="AAA+_ATPase"/>
</dbReference>
<dbReference type="InterPro" id="IPR058192">
    <property type="entry name" value="WHD_ROQ1-like"/>
</dbReference>
<dbReference type="FunFam" id="1.10.8.430:FF:000002">
    <property type="entry name" value="Disease resistance protein (TIR-NBS-LRR class)"/>
    <property type="match status" value="1"/>
</dbReference>